<accession>A0A418LWM6</accession>
<feature type="signal peptide" evidence="2">
    <location>
        <begin position="1"/>
        <end position="20"/>
    </location>
</feature>
<gene>
    <name evidence="3" type="ORF">DYU11_31030</name>
</gene>
<comment type="caution">
    <text evidence="3">The sequence shown here is derived from an EMBL/GenBank/DDBJ whole genome shotgun (WGS) entry which is preliminary data.</text>
</comment>
<evidence type="ECO:0000313" key="4">
    <source>
        <dbReference type="Proteomes" id="UP000283523"/>
    </source>
</evidence>
<keyword evidence="2" id="KW-0732">Signal</keyword>
<protein>
    <submittedName>
        <fullName evidence="3">Uncharacterized protein</fullName>
    </submittedName>
</protein>
<reference evidence="3 4" key="1">
    <citation type="submission" date="2018-08" db="EMBL/GenBank/DDBJ databases">
        <title>Fibrisoma montanum sp. nov., isolated from Danxia mountain soil.</title>
        <authorList>
            <person name="Huang Y."/>
        </authorList>
    </citation>
    <scope>NUCLEOTIDE SEQUENCE [LARGE SCALE GENOMIC DNA]</scope>
    <source>
        <strain evidence="3 4">HYT19</strain>
    </source>
</reference>
<evidence type="ECO:0000256" key="1">
    <source>
        <dbReference type="SAM" id="MobiDB-lite"/>
    </source>
</evidence>
<keyword evidence="4" id="KW-1185">Reference proteome</keyword>
<evidence type="ECO:0000313" key="3">
    <source>
        <dbReference type="EMBL" id="RIV17680.1"/>
    </source>
</evidence>
<dbReference type="OrthoDB" id="965763at2"/>
<feature type="region of interest" description="Disordered" evidence="1">
    <location>
        <begin position="63"/>
        <end position="84"/>
    </location>
</feature>
<feature type="chain" id="PRO_5019073566" evidence="2">
    <location>
        <begin position="21"/>
        <end position="130"/>
    </location>
</feature>
<dbReference type="Proteomes" id="UP000283523">
    <property type="component" value="Unassembled WGS sequence"/>
</dbReference>
<proteinExistence type="predicted"/>
<name>A0A418LWM6_9BACT</name>
<dbReference type="AlphaFoldDB" id="A0A418LWM6"/>
<evidence type="ECO:0000256" key="2">
    <source>
        <dbReference type="SAM" id="SignalP"/>
    </source>
</evidence>
<sequence length="130" mass="13758">MKTTLFIIALIGLSASMVSAQDDRKLRSDGTYSVHNYKHANKAATARKWSAQVSVPVVAPTTGSGPVANYKQPVPGQLPTGGVTVPHTPLEDVALRNYKIQRVNHGQSATQKAAGVVADKPQPQSITEGN</sequence>
<dbReference type="EMBL" id="QXED01000016">
    <property type="protein sequence ID" value="RIV17680.1"/>
    <property type="molecule type" value="Genomic_DNA"/>
</dbReference>
<dbReference type="RefSeq" id="WP_119671646.1">
    <property type="nucleotide sequence ID" value="NZ_QXED01000016.1"/>
</dbReference>
<organism evidence="3 4">
    <name type="scientific">Fibrisoma montanum</name>
    <dbReference type="NCBI Taxonomy" id="2305895"/>
    <lineage>
        <taxon>Bacteria</taxon>
        <taxon>Pseudomonadati</taxon>
        <taxon>Bacteroidota</taxon>
        <taxon>Cytophagia</taxon>
        <taxon>Cytophagales</taxon>
        <taxon>Spirosomataceae</taxon>
        <taxon>Fibrisoma</taxon>
    </lineage>
</organism>
<feature type="region of interest" description="Disordered" evidence="1">
    <location>
        <begin position="104"/>
        <end position="130"/>
    </location>
</feature>